<dbReference type="PANTHER" id="PTHR30486">
    <property type="entry name" value="TWITCHING MOTILITY PROTEIN PILT"/>
    <property type="match status" value="1"/>
</dbReference>
<feature type="domain" description="Bacterial type II secretion system protein E" evidence="2">
    <location>
        <begin position="205"/>
        <end position="219"/>
    </location>
</feature>
<evidence type="ECO:0000259" key="2">
    <source>
        <dbReference type="PROSITE" id="PS00662"/>
    </source>
</evidence>
<evidence type="ECO:0000256" key="1">
    <source>
        <dbReference type="ARBA" id="ARBA00006611"/>
    </source>
</evidence>
<comment type="similarity">
    <text evidence="1">Belongs to the GSP E family.</text>
</comment>
<dbReference type="PROSITE" id="PS00662">
    <property type="entry name" value="T2SP_E"/>
    <property type="match status" value="1"/>
</dbReference>
<dbReference type="Gene3D" id="3.40.50.300">
    <property type="entry name" value="P-loop containing nucleotide triphosphate hydrolases"/>
    <property type="match status" value="1"/>
</dbReference>
<dbReference type="InterPro" id="IPR003593">
    <property type="entry name" value="AAA+_ATPase"/>
</dbReference>
<reference evidence="3" key="2">
    <citation type="journal article" date="2023" name="Microorganisms">
        <title>Isolation and Genomic Characteristics of Cat-Borne Campylobacter felis sp. nov. and Sheep-Borne Campylobacter ovis sp. nov.</title>
        <authorList>
            <person name="Wang H."/>
            <person name="Li Y."/>
            <person name="Gu Y."/>
            <person name="Zhou G."/>
            <person name="Chen X."/>
            <person name="Zhang X."/>
            <person name="Shao Z."/>
            <person name="Zhang J."/>
            <person name="Zhang M."/>
        </authorList>
    </citation>
    <scope>NUCLEOTIDE SEQUENCE</scope>
    <source>
        <strain evidence="3">PS10</strain>
    </source>
</reference>
<dbReference type="InterPro" id="IPR027417">
    <property type="entry name" value="P-loop_NTPase"/>
</dbReference>
<dbReference type="Gene3D" id="3.30.450.90">
    <property type="match status" value="1"/>
</dbReference>
<dbReference type="InterPro" id="IPR050921">
    <property type="entry name" value="T4SS_GSP_E_ATPase"/>
</dbReference>
<organism evidence="3 4">
    <name type="scientific">Campylobacter gastrosuis</name>
    <dbReference type="NCBI Taxonomy" id="2974576"/>
    <lineage>
        <taxon>Bacteria</taxon>
        <taxon>Pseudomonadati</taxon>
        <taxon>Campylobacterota</taxon>
        <taxon>Epsilonproteobacteria</taxon>
        <taxon>Campylobacterales</taxon>
        <taxon>Campylobacteraceae</taxon>
        <taxon>Campylobacter</taxon>
    </lineage>
</organism>
<sequence length="366" mass="40729">MQNLDSVKTINTDIETLLKTVVFNKASDLHLISRTEPQIRIDGVLRPLELGVLTGKDIEHLCYALITDTQKSELETNRELDFAIELPKIGRFRGNYYYTMNGDLAAAFRIIPLDVPSLDVLKAPAVFKELIKREKGLILVTGPTGSGKSTTLAAMLNEINLTERKHIITVEDPVEFVHPNKKAIFSYRNIGTDTQSYAKALKYALRQDPDIILVGELRDRETVATAITAAETGHLVFGTLHTNSAIQTINRIVDSFDGSEQVQIRNMLSISLATIISQSLIPKIGGGRTAIHEIFINNAAISNLIRENKIHQVYSQMQLNQQQTGMQTQTQSLLKALRSGHITKENALRYSTNQQELINLINSGNV</sequence>
<dbReference type="EMBL" id="JANURM010000003">
    <property type="protein sequence ID" value="MDL0088547.1"/>
    <property type="molecule type" value="Genomic_DNA"/>
</dbReference>
<dbReference type="SMART" id="SM00382">
    <property type="entry name" value="AAA"/>
    <property type="match status" value="1"/>
</dbReference>
<proteinExistence type="inferred from homology"/>
<gene>
    <name evidence="3" type="ORF">NYG85_04060</name>
</gene>
<dbReference type="SUPFAM" id="SSF52540">
    <property type="entry name" value="P-loop containing nucleoside triphosphate hydrolases"/>
    <property type="match status" value="1"/>
</dbReference>
<protein>
    <submittedName>
        <fullName evidence="3">PilT/PilU family type 4a pilus ATPase</fullName>
    </submittedName>
</protein>
<dbReference type="InterPro" id="IPR001482">
    <property type="entry name" value="T2SS/T4SS_dom"/>
</dbReference>
<name>A0ABT7HPB6_9BACT</name>
<dbReference type="InterPro" id="IPR006321">
    <property type="entry name" value="PilT/PilU"/>
</dbReference>
<comment type="caution">
    <text evidence="3">The sequence shown here is derived from an EMBL/GenBank/DDBJ whole genome shotgun (WGS) entry which is preliminary data.</text>
</comment>
<dbReference type="Proteomes" id="UP001173801">
    <property type="component" value="Unassembled WGS sequence"/>
</dbReference>
<dbReference type="CDD" id="cd01131">
    <property type="entry name" value="PilT"/>
    <property type="match status" value="1"/>
</dbReference>
<reference evidence="3" key="1">
    <citation type="submission" date="2022-08" db="EMBL/GenBank/DDBJ databases">
        <authorList>
            <person name="Wang H."/>
        </authorList>
    </citation>
    <scope>NUCLEOTIDE SEQUENCE</scope>
    <source>
        <strain evidence="3">PS10</strain>
    </source>
</reference>
<keyword evidence="4" id="KW-1185">Reference proteome</keyword>
<dbReference type="Pfam" id="PF00437">
    <property type="entry name" value="T2SSE"/>
    <property type="match status" value="1"/>
</dbReference>
<evidence type="ECO:0000313" key="4">
    <source>
        <dbReference type="Proteomes" id="UP001173801"/>
    </source>
</evidence>
<dbReference type="NCBIfam" id="TIGR01420">
    <property type="entry name" value="pilT_fam"/>
    <property type="match status" value="1"/>
</dbReference>
<evidence type="ECO:0000313" key="3">
    <source>
        <dbReference type="EMBL" id="MDL0088547.1"/>
    </source>
</evidence>
<dbReference type="RefSeq" id="WP_284937203.1">
    <property type="nucleotide sequence ID" value="NZ_JANURM010000003.1"/>
</dbReference>
<accession>A0ABT7HPB6</accession>